<feature type="compositionally biased region" description="Pro residues" evidence="5">
    <location>
        <begin position="234"/>
        <end position="253"/>
    </location>
</feature>
<proteinExistence type="predicted"/>
<keyword evidence="2 4" id="KW-0863">Zinc-finger</keyword>
<evidence type="ECO:0000313" key="9">
    <source>
        <dbReference type="Proteomes" id="UP000789595"/>
    </source>
</evidence>
<dbReference type="SMART" id="SM00671">
    <property type="entry name" value="SEL1"/>
    <property type="match status" value="1"/>
</dbReference>
<evidence type="ECO:0000256" key="1">
    <source>
        <dbReference type="ARBA" id="ARBA00022723"/>
    </source>
</evidence>
<accession>A0A8J2S7E8</accession>
<keyword evidence="9" id="KW-1185">Reference proteome</keyword>
<dbReference type="PROSITE" id="PS50089">
    <property type="entry name" value="ZF_RING_2"/>
    <property type="match status" value="1"/>
</dbReference>
<dbReference type="EMBL" id="CAKKNE010000001">
    <property type="protein sequence ID" value="CAH0365478.1"/>
    <property type="molecule type" value="Genomic_DNA"/>
</dbReference>
<protein>
    <recommendedName>
        <fullName evidence="10">MYND-type domain-containing protein</fullName>
    </recommendedName>
</protein>
<comment type="caution">
    <text evidence="8">The sequence shown here is derived from an EMBL/GenBank/DDBJ whole genome shotgun (WGS) entry which is preliminary data.</text>
</comment>
<dbReference type="SUPFAM" id="SSF57850">
    <property type="entry name" value="RING/U-box"/>
    <property type="match status" value="1"/>
</dbReference>
<dbReference type="InterPro" id="IPR011990">
    <property type="entry name" value="TPR-like_helical_dom_sf"/>
</dbReference>
<feature type="region of interest" description="Disordered" evidence="5">
    <location>
        <begin position="232"/>
        <end position="297"/>
    </location>
</feature>
<evidence type="ECO:0000256" key="2">
    <source>
        <dbReference type="ARBA" id="ARBA00022771"/>
    </source>
</evidence>
<feature type="domain" description="RING-type" evidence="6">
    <location>
        <begin position="59"/>
        <end position="99"/>
    </location>
</feature>
<feature type="compositionally biased region" description="Low complexity" evidence="5">
    <location>
        <begin position="254"/>
        <end position="263"/>
    </location>
</feature>
<dbReference type="OrthoDB" id="39890at2759"/>
<dbReference type="InterPro" id="IPR002893">
    <property type="entry name" value="Znf_MYND"/>
</dbReference>
<evidence type="ECO:0000259" key="7">
    <source>
        <dbReference type="PROSITE" id="PS50865"/>
    </source>
</evidence>
<evidence type="ECO:0000313" key="8">
    <source>
        <dbReference type="EMBL" id="CAH0365478.1"/>
    </source>
</evidence>
<dbReference type="PROSITE" id="PS50865">
    <property type="entry name" value="ZF_MYND_2"/>
    <property type="match status" value="1"/>
</dbReference>
<dbReference type="Proteomes" id="UP000789595">
    <property type="component" value="Unassembled WGS sequence"/>
</dbReference>
<keyword evidence="3" id="KW-0862">Zinc</keyword>
<evidence type="ECO:0000256" key="3">
    <source>
        <dbReference type="ARBA" id="ARBA00022833"/>
    </source>
</evidence>
<dbReference type="Gene3D" id="1.25.40.10">
    <property type="entry name" value="Tetratricopeptide repeat domain"/>
    <property type="match status" value="1"/>
</dbReference>
<name>A0A8J2S7E8_9STRA</name>
<dbReference type="InterPro" id="IPR006597">
    <property type="entry name" value="Sel1-like"/>
</dbReference>
<feature type="compositionally biased region" description="Basic and acidic residues" evidence="5">
    <location>
        <begin position="266"/>
        <end position="282"/>
    </location>
</feature>
<dbReference type="Pfam" id="PF01753">
    <property type="entry name" value="zf-MYND"/>
    <property type="match status" value="1"/>
</dbReference>
<evidence type="ECO:0008006" key="10">
    <source>
        <dbReference type="Google" id="ProtNLM"/>
    </source>
</evidence>
<keyword evidence="1" id="KW-0479">Metal-binding</keyword>
<organism evidence="8 9">
    <name type="scientific">Pelagomonas calceolata</name>
    <dbReference type="NCBI Taxonomy" id="35677"/>
    <lineage>
        <taxon>Eukaryota</taxon>
        <taxon>Sar</taxon>
        <taxon>Stramenopiles</taxon>
        <taxon>Ochrophyta</taxon>
        <taxon>Pelagophyceae</taxon>
        <taxon>Pelagomonadales</taxon>
        <taxon>Pelagomonadaceae</taxon>
        <taxon>Pelagomonas</taxon>
    </lineage>
</organism>
<sequence length="297" mass="32342">MEEGQQEQGSPKACAVCEKEAKFHCARCQGEVIARYCSRECQRQHWPRHKNVCGSDDPCPLCLERAEDDGAHVLCFACGFASCESCKAKWVQGYCPSCKADQVEVKDKACLLQKVLEAKPDHTIANYRLGLYYLRGQEGVALDREKALFHLERAFEKGIADAGIPIYNIRKDRGEVALGWLAKALRSPKLSAGNRASVERDLRPMLDAMEKAGQIAEGLSIAEFLDNVEGMMNLPPPPPSAGAPAPAAPPPAPGAAEKQAAAAQEEIERLRSAHADAQKRMEQLTAEPPSSVFLTGD</sequence>
<gene>
    <name evidence="8" type="ORF">PECAL_1P19190</name>
</gene>
<dbReference type="Gene3D" id="6.10.140.2220">
    <property type="match status" value="1"/>
</dbReference>
<evidence type="ECO:0000256" key="4">
    <source>
        <dbReference type="PROSITE-ProRule" id="PRU00134"/>
    </source>
</evidence>
<dbReference type="SUPFAM" id="SSF81901">
    <property type="entry name" value="HCP-like"/>
    <property type="match status" value="1"/>
</dbReference>
<evidence type="ECO:0000256" key="5">
    <source>
        <dbReference type="SAM" id="MobiDB-lite"/>
    </source>
</evidence>
<feature type="domain" description="MYND-type" evidence="7">
    <location>
        <begin position="14"/>
        <end position="53"/>
    </location>
</feature>
<reference evidence="8" key="1">
    <citation type="submission" date="2021-11" db="EMBL/GenBank/DDBJ databases">
        <authorList>
            <consortium name="Genoscope - CEA"/>
            <person name="William W."/>
        </authorList>
    </citation>
    <scope>NUCLEOTIDE SEQUENCE</scope>
</reference>
<dbReference type="InterPro" id="IPR001841">
    <property type="entry name" value="Znf_RING"/>
</dbReference>
<dbReference type="SUPFAM" id="SSF144232">
    <property type="entry name" value="HIT/MYND zinc finger-like"/>
    <property type="match status" value="1"/>
</dbReference>
<evidence type="ECO:0000259" key="6">
    <source>
        <dbReference type="PROSITE" id="PS50089"/>
    </source>
</evidence>
<dbReference type="GO" id="GO:0008270">
    <property type="term" value="F:zinc ion binding"/>
    <property type="evidence" value="ECO:0007669"/>
    <property type="project" value="UniProtKB-KW"/>
</dbReference>
<dbReference type="AlphaFoldDB" id="A0A8J2S7E8"/>